<gene>
    <name evidence="7" type="ORF">EW145_g7424</name>
</gene>
<accession>A0A4S4KL64</accession>
<evidence type="ECO:0000256" key="1">
    <source>
        <dbReference type="ARBA" id="ARBA00004141"/>
    </source>
</evidence>
<evidence type="ECO:0000313" key="7">
    <source>
        <dbReference type="EMBL" id="THG98447.1"/>
    </source>
</evidence>
<feature type="transmembrane region" description="Helical" evidence="6">
    <location>
        <begin position="155"/>
        <end position="179"/>
    </location>
</feature>
<evidence type="ECO:0008006" key="9">
    <source>
        <dbReference type="Google" id="ProtNLM"/>
    </source>
</evidence>
<comment type="subcellular location">
    <subcellularLocation>
        <location evidence="1">Membrane</location>
        <topology evidence="1">Multi-pass membrane protein</topology>
    </subcellularLocation>
</comment>
<keyword evidence="4 6" id="KW-0472">Membrane</keyword>
<dbReference type="Gene3D" id="1.20.1250.20">
    <property type="entry name" value="MFS general substrate transporter like domains"/>
    <property type="match status" value="1"/>
</dbReference>
<keyword evidence="2 6" id="KW-0812">Transmembrane</keyword>
<feature type="transmembrane region" description="Helical" evidence="6">
    <location>
        <begin position="88"/>
        <end position="107"/>
    </location>
</feature>
<comment type="caution">
    <text evidence="7">The sequence shown here is derived from an EMBL/GenBank/DDBJ whole genome shotgun (WGS) entry which is preliminary data.</text>
</comment>
<dbReference type="GO" id="GO:0022857">
    <property type="term" value="F:transmembrane transporter activity"/>
    <property type="evidence" value="ECO:0007669"/>
    <property type="project" value="TreeGrafter"/>
</dbReference>
<dbReference type="Proteomes" id="UP000308199">
    <property type="component" value="Unassembled WGS sequence"/>
</dbReference>
<evidence type="ECO:0000256" key="5">
    <source>
        <dbReference type="SAM" id="MobiDB-lite"/>
    </source>
</evidence>
<evidence type="ECO:0000313" key="8">
    <source>
        <dbReference type="Proteomes" id="UP000308199"/>
    </source>
</evidence>
<feature type="region of interest" description="Disordered" evidence="5">
    <location>
        <begin position="239"/>
        <end position="258"/>
    </location>
</feature>
<proteinExistence type="predicted"/>
<dbReference type="GO" id="GO:0005886">
    <property type="term" value="C:plasma membrane"/>
    <property type="evidence" value="ECO:0007669"/>
    <property type="project" value="TreeGrafter"/>
</dbReference>
<feature type="transmembrane region" description="Helical" evidence="6">
    <location>
        <begin position="186"/>
        <end position="212"/>
    </location>
</feature>
<feature type="transmembrane region" description="Helical" evidence="6">
    <location>
        <begin position="49"/>
        <end position="68"/>
    </location>
</feature>
<feature type="transmembrane region" description="Helical" evidence="6">
    <location>
        <begin position="128"/>
        <end position="149"/>
    </location>
</feature>
<dbReference type="EMBL" id="SGPK01000737">
    <property type="protein sequence ID" value="THG98447.1"/>
    <property type="molecule type" value="Genomic_DNA"/>
</dbReference>
<dbReference type="InterPro" id="IPR036259">
    <property type="entry name" value="MFS_trans_sf"/>
</dbReference>
<keyword evidence="3 6" id="KW-1133">Transmembrane helix</keyword>
<dbReference type="OrthoDB" id="9986881at2759"/>
<keyword evidence="8" id="KW-1185">Reference proteome</keyword>
<sequence length="258" mass="28629">MLSKAKAQRARTGNDKYHAPLEERAKKSFGRTVEQIVVRPFQIFFQEPMLIAITAYMSFVYGCVYLLFEAFPIVFVQGHKFSAGASGLMFLPIAVGAMIAVAIYLIVFDPRYERLIGEYAPNPVPPEYRLEMTLVGAPIFAVSFFWFGWTSFPSISYWAPMVAGGAMGLSIVFLFLPLFNYIIDSYLFVAASALAASTVVRSLFGAAFPLFATQMYDALDPRWASTLLGYGATLRKNSKHAPSVPAKPRNVDVEPKDV</sequence>
<dbReference type="PANTHER" id="PTHR23502">
    <property type="entry name" value="MAJOR FACILITATOR SUPERFAMILY"/>
    <property type="match status" value="1"/>
</dbReference>
<protein>
    <recommendedName>
        <fullName evidence="9">Major facilitator superfamily (MFS) profile domain-containing protein</fullName>
    </recommendedName>
</protein>
<evidence type="ECO:0000256" key="2">
    <source>
        <dbReference type="ARBA" id="ARBA00022692"/>
    </source>
</evidence>
<reference evidence="7 8" key="1">
    <citation type="submission" date="2019-02" db="EMBL/GenBank/DDBJ databases">
        <title>Genome sequencing of the rare red list fungi Phellinidium pouzarii.</title>
        <authorList>
            <person name="Buettner E."/>
            <person name="Kellner H."/>
        </authorList>
    </citation>
    <scope>NUCLEOTIDE SEQUENCE [LARGE SCALE GENOMIC DNA]</scope>
    <source>
        <strain evidence="7 8">DSM 108285</strain>
    </source>
</reference>
<evidence type="ECO:0000256" key="4">
    <source>
        <dbReference type="ARBA" id="ARBA00023136"/>
    </source>
</evidence>
<evidence type="ECO:0000256" key="3">
    <source>
        <dbReference type="ARBA" id="ARBA00022989"/>
    </source>
</evidence>
<dbReference type="SUPFAM" id="SSF103473">
    <property type="entry name" value="MFS general substrate transporter"/>
    <property type="match status" value="1"/>
</dbReference>
<evidence type="ECO:0000256" key="6">
    <source>
        <dbReference type="SAM" id="Phobius"/>
    </source>
</evidence>
<name>A0A4S4KL64_9AGAM</name>
<feature type="compositionally biased region" description="Basic and acidic residues" evidence="5">
    <location>
        <begin position="249"/>
        <end position="258"/>
    </location>
</feature>
<dbReference type="PANTHER" id="PTHR23502:SF173">
    <property type="entry name" value="MFS-MULTIDRUG-RESISTANCE TRANSPORTER-RELATED"/>
    <property type="match status" value="1"/>
</dbReference>
<organism evidence="7 8">
    <name type="scientific">Phellinidium pouzarii</name>
    <dbReference type="NCBI Taxonomy" id="167371"/>
    <lineage>
        <taxon>Eukaryota</taxon>
        <taxon>Fungi</taxon>
        <taxon>Dikarya</taxon>
        <taxon>Basidiomycota</taxon>
        <taxon>Agaricomycotina</taxon>
        <taxon>Agaricomycetes</taxon>
        <taxon>Hymenochaetales</taxon>
        <taxon>Hymenochaetaceae</taxon>
        <taxon>Phellinidium</taxon>
    </lineage>
</organism>
<dbReference type="AlphaFoldDB" id="A0A4S4KL64"/>